<dbReference type="EMBL" id="ANMU01000031">
    <property type="protein sequence ID" value="EMJ83989.1"/>
    <property type="molecule type" value="Genomic_DNA"/>
</dbReference>
<protein>
    <recommendedName>
        <fullName evidence="3">Lipoprotein</fullName>
    </recommendedName>
</protein>
<accession>M6BWT2</accession>
<name>M6BWT2_LEPBO</name>
<dbReference type="AlphaFoldDB" id="M6BWT2"/>
<evidence type="ECO:0000313" key="2">
    <source>
        <dbReference type="Proteomes" id="UP000011873"/>
    </source>
</evidence>
<dbReference type="RefSeq" id="WP_011669817.1">
    <property type="nucleotide sequence ID" value="NZ_ANMU01000031.1"/>
</dbReference>
<sequence>MSRLTKLLRSIVSMKQESMKNSFFNNSNTSLGSARYPRGYWIKAGVESVTLCRNLKVLGGLAAGTTGFTGSIFLNVKDRIASYDSIIFDYSTGTWINYLDTDYGYASDPRGTIHHELTHAVDHHVPGFITFFDPEWGKLNYPGFQYGNSYDPKNPPVEIVHNMNPVPGFVSYYATERHIEDRAEIGRAIMARRSTYNRLVRICQTDPIVAAKVRKTVSEWNQFWPFPGAENTEWKTRMIQAEQDCR</sequence>
<dbReference type="PATRIC" id="fig|1218567.3.peg.730"/>
<reference evidence="1 2" key="1">
    <citation type="submission" date="2013-01" db="EMBL/GenBank/DDBJ databases">
        <authorList>
            <person name="Harkins D.M."/>
            <person name="Durkin A.S."/>
            <person name="Brinkac L.M."/>
            <person name="Haft D.H."/>
            <person name="Selengut J.D."/>
            <person name="Sanka R."/>
            <person name="DePew J."/>
            <person name="Purushe J."/>
            <person name="Galloway R.L."/>
            <person name="Vinetz J.M."/>
            <person name="Sutton G.G."/>
            <person name="Nierman W.C."/>
            <person name="Fouts D.E."/>
        </authorList>
    </citation>
    <scope>NUCLEOTIDE SEQUENCE [LARGE SCALE GENOMIC DNA]</scope>
    <source>
        <strain evidence="1 2">Sponselee CDC</strain>
    </source>
</reference>
<proteinExistence type="predicted"/>
<organism evidence="1 2">
    <name type="scientific">Leptospira borgpetersenii serovar Hardjo-bovis str. Sponselee</name>
    <dbReference type="NCBI Taxonomy" id="1303729"/>
    <lineage>
        <taxon>Bacteria</taxon>
        <taxon>Pseudomonadati</taxon>
        <taxon>Spirochaetota</taxon>
        <taxon>Spirochaetia</taxon>
        <taxon>Leptospirales</taxon>
        <taxon>Leptospiraceae</taxon>
        <taxon>Leptospira</taxon>
    </lineage>
</organism>
<dbReference type="Proteomes" id="UP000011873">
    <property type="component" value="Unassembled WGS sequence"/>
</dbReference>
<evidence type="ECO:0008006" key="3">
    <source>
        <dbReference type="Google" id="ProtNLM"/>
    </source>
</evidence>
<dbReference type="NCBIfam" id="NF047804">
    <property type="entry name" value="LIC13305_lipo"/>
    <property type="match status" value="1"/>
</dbReference>
<evidence type="ECO:0000313" key="1">
    <source>
        <dbReference type="EMBL" id="EMJ83989.1"/>
    </source>
</evidence>
<comment type="caution">
    <text evidence="1">The sequence shown here is derived from an EMBL/GenBank/DDBJ whole genome shotgun (WGS) entry which is preliminary data.</text>
</comment>
<gene>
    <name evidence="1" type="ORF">LEP1GSC016_1935</name>
</gene>
<dbReference type="Gene3D" id="3.40.390.70">
    <property type="match status" value="1"/>
</dbReference>